<dbReference type="InterPro" id="IPR024473">
    <property type="entry name" value="Transposases_IS4_N"/>
</dbReference>
<protein>
    <submittedName>
        <fullName evidence="3">Transposase domain-containing protein</fullName>
    </submittedName>
</protein>
<evidence type="ECO:0000313" key="4">
    <source>
        <dbReference type="Proteomes" id="UP001432011"/>
    </source>
</evidence>
<dbReference type="RefSeq" id="WP_328708729.1">
    <property type="nucleotide sequence ID" value="NZ_CP108085.1"/>
</dbReference>
<dbReference type="EMBL" id="CP108085">
    <property type="protein sequence ID" value="WUP73218.1"/>
    <property type="molecule type" value="Genomic_DNA"/>
</dbReference>
<keyword evidence="4" id="KW-1185">Reference proteome</keyword>
<accession>A0ABZ1SLA5</accession>
<sequence length="122" mass="13274">MRDQSVISRVVRVAAGVFAPGHLGELTQVVPFELVDAVLAETGRVQHRLRALPSRVGVYFLLAMCLFPEVGHRLVCKMTSALAGLPAVAAPTAKAFATCAAGWALRRCERCSRLCAVRWRSR</sequence>
<proteinExistence type="predicted"/>
<evidence type="ECO:0000259" key="2">
    <source>
        <dbReference type="Pfam" id="PF13006"/>
    </source>
</evidence>
<feature type="transmembrane region" description="Helical" evidence="1">
    <location>
        <begin position="81"/>
        <end position="105"/>
    </location>
</feature>
<evidence type="ECO:0000256" key="1">
    <source>
        <dbReference type="SAM" id="Phobius"/>
    </source>
</evidence>
<evidence type="ECO:0000313" key="3">
    <source>
        <dbReference type="EMBL" id="WUP73218.1"/>
    </source>
</evidence>
<organism evidence="3 4">
    <name type="scientific">Microbispora hainanensis</name>
    <dbReference type="NCBI Taxonomy" id="568844"/>
    <lineage>
        <taxon>Bacteria</taxon>
        <taxon>Bacillati</taxon>
        <taxon>Actinomycetota</taxon>
        <taxon>Actinomycetes</taxon>
        <taxon>Streptosporangiales</taxon>
        <taxon>Streptosporangiaceae</taxon>
        <taxon>Microbispora</taxon>
    </lineage>
</organism>
<keyword evidence="1" id="KW-0812">Transmembrane</keyword>
<dbReference type="Pfam" id="PF13006">
    <property type="entry name" value="Nterm_IS4"/>
    <property type="match status" value="1"/>
</dbReference>
<feature type="transmembrane region" description="Helical" evidence="1">
    <location>
        <begin position="56"/>
        <end position="75"/>
    </location>
</feature>
<dbReference type="Proteomes" id="UP001432011">
    <property type="component" value="Chromosome"/>
</dbReference>
<feature type="domain" description="Transposase IS4 N-terminal" evidence="2">
    <location>
        <begin position="20"/>
        <end position="97"/>
    </location>
</feature>
<keyword evidence="1" id="KW-1133">Transmembrane helix</keyword>
<name>A0ABZ1SLA5_9ACTN</name>
<reference evidence="3" key="1">
    <citation type="submission" date="2022-10" db="EMBL/GenBank/DDBJ databases">
        <title>The complete genomes of actinobacterial strains from the NBC collection.</title>
        <authorList>
            <person name="Joergensen T.S."/>
            <person name="Alvarez Arevalo M."/>
            <person name="Sterndorff E.B."/>
            <person name="Faurdal D."/>
            <person name="Vuksanovic O."/>
            <person name="Mourched A.-S."/>
            <person name="Charusanti P."/>
            <person name="Shaw S."/>
            <person name="Blin K."/>
            <person name="Weber T."/>
        </authorList>
    </citation>
    <scope>NUCLEOTIDE SEQUENCE</scope>
    <source>
        <strain evidence="3">NBC_00254</strain>
    </source>
</reference>
<gene>
    <name evidence="3" type="ORF">OG913_27930</name>
</gene>
<keyword evidence="1" id="KW-0472">Membrane</keyword>